<feature type="transmembrane region" description="Helical" evidence="1">
    <location>
        <begin position="209"/>
        <end position="229"/>
    </location>
</feature>
<organism evidence="2">
    <name type="scientific">Cladocopium goreaui</name>
    <dbReference type="NCBI Taxonomy" id="2562237"/>
    <lineage>
        <taxon>Eukaryota</taxon>
        <taxon>Sar</taxon>
        <taxon>Alveolata</taxon>
        <taxon>Dinophyceae</taxon>
        <taxon>Suessiales</taxon>
        <taxon>Symbiodiniaceae</taxon>
        <taxon>Cladocopium</taxon>
    </lineage>
</organism>
<sequence>MAEKDMPEEFLRNEYPVLVSVNFGVGLDAIQLEVPEVVPKVPEPEVNDADGAVANSMKFSITETATRKSSWDRASSRFRSTMMSVVKVSVNSGLRRASWSAAAQDAGDFSQFFGGLIEGAEGTYVTGLSPYRIARTVLTMVSSSIVVAVFFAISLALSGLWPVPGHMQATFWTGFMNRLAWAFSPLFLGGFFPGLCNPQMMRDWQIHRYFLVLGLLPFIIANVAFPYVVGTDSHFKVFFSTCFWPTITCVFFLPSMIAGIRCCRGDESWPDLGLSQWHYIRAGGNHFLKDLSQLMVCFAAAVLPVNYIALDFAVVLPNLNPSTAAWLRPLISTMLKIGCFEVFKMAAGNLSSTFRFFGLFPMAVNLGLHTAMSVVLCQDWLSVIIWIGYDFCNSFWRTLRTKRIQYLMQRIPWLNYNSEEIRYRGIEAIILGWGLTAALISLLMVSPLALVMPDMLWKFLYPKGGASVLYLLAVTCCDASFDILSLMIISYICKCDFGKVLGNHPFSKTLQSAYLASLTVVWAPCALGCFGWVFQHMCVAAFANQCRS</sequence>
<evidence type="ECO:0000313" key="4">
    <source>
        <dbReference type="Proteomes" id="UP001152797"/>
    </source>
</evidence>
<dbReference type="Proteomes" id="UP001152797">
    <property type="component" value="Unassembled WGS sequence"/>
</dbReference>
<feature type="transmembrane region" description="Helical" evidence="1">
    <location>
        <begin position="235"/>
        <end position="254"/>
    </location>
</feature>
<protein>
    <submittedName>
        <fullName evidence="2">Uncharacterized protein</fullName>
    </submittedName>
</protein>
<evidence type="ECO:0000313" key="3">
    <source>
        <dbReference type="EMBL" id="CAL4784031.1"/>
    </source>
</evidence>
<dbReference type="AlphaFoldDB" id="A0A9P1CQZ8"/>
<keyword evidence="1" id="KW-1133">Transmembrane helix</keyword>
<dbReference type="EMBL" id="CAMXCT010002232">
    <property type="protein sequence ID" value="CAI3996719.1"/>
    <property type="molecule type" value="Genomic_DNA"/>
</dbReference>
<keyword evidence="1" id="KW-0812">Transmembrane</keyword>
<keyword evidence="1" id="KW-0472">Membrane</keyword>
<feature type="transmembrane region" description="Helical" evidence="1">
    <location>
        <begin position="294"/>
        <end position="319"/>
    </location>
</feature>
<name>A0A9P1CQZ8_9DINO</name>
<keyword evidence="4" id="KW-1185">Reference proteome</keyword>
<evidence type="ECO:0000313" key="2">
    <source>
        <dbReference type="EMBL" id="CAI3996719.1"/>
    </source>
</evidence>
<feature type="transmembrane region" description="Helical" evidence="1">
    <location>
        <begin position="469"/>
        <end position="492"/>
    </location>
</feature>
<feature type="transmembrane region" description="Helical" evidence="1">
    <location>
        <begin position="513"/>
        <end position="534"/>
    </location>
</feature>
<accession>A0A9P1CQZ8</accession>
<comment type="caution">
    <text evidence="2">The sequence shown here is derived from an EMBL/GenBank/DDBJ whole genome shotgun (WGS) entry which is preliminary data.</text>
</comment>
<proteinExistence type="predicted"/>
<feature type="transmembrane region" description="Helical" evidence="1">
    <location>
        <begin position="179"/>
        <end position="197"/>
    </location>
</feature>
<reference evidence="3 4" key="2">
    <citation type="submission" date="2024-05" db="EMBL/GenBank/DDBJ databases">
        <authorList>
            <person name="Chen Y."/>
            <person name="Shah S."/>
            <person name="Dougan E. K."/>
            <person name="Thang M."/>
            <person name="Chan C."/>
        </authorList>
    </citation>
    <scope>NUCLEOTIDE SEQUENCE [LARGE SCALE GENOMIC DNA]</scope>
</reference>
<feature type="transmembrane region" description="Helical" evidence="1">
    <location>
        <begin position="137"/>
        <end position="159"/>
    </location>
</feature>
<feature type="transmembrane region" description="Helical" evidence="1">
    <location>
        <begin position="428"/>
        <end position="449"/>
    </location>
</feature>
<gene>
    <name evidence="2" type="ORF">C1SCF055_LOCUS23168</name>
</gene>
<dbReference type="EMBL" id="CAMXCT030002232">
    <property type="protein sequence ID" value="CAL4784031.1"/>
    <property type="molecule type" value="Genomic_DNA"/>
</dbReference>
<reference evidence="2" key="1">
    <citation type="submission" date="2022-10" db="EMBL/GenBank/DDBJ databases">
        <authorList>
            <person name="Chen Y."/>
            <person name="Dougan E. K."/>
            <person name="Chan C."/>
            <person name="Rhodes N."/>
            <person name="Thang M."/>
        </authorList>
    </citation>
    <scope>NUCLEOTIDE SEQUENCE</scope>
</reference>
<dbReference type="EMBL" id="CAMXCT020002232">
    <property type="protein sequence ID" value="CAL1150094.1"/>
    <property type="molecule type" value="Genomic_DNA"/>
</dbReference>
<evidence type="ECO:0000256" key="1">
    <source>
        <dbReference type="SAM" id="Phobius"/>
    </source>
</evidence>